<dbReference type="OrthoDB" id="1929327at2759"/>
<keyword evidence="3" id="KW-0833">Ubl conjugation pathway</keyword>
<protein>
    <recommendedName>
        <fullName evidence="2">RING-type E3 ubiquitin transferase</fullName>
        <ecNumber evidence="2">2.3.2.27</ecNumber>
    </recommendedName>
</protein>
<dbReference type="Proteomes" id="UP000657918">
    <property type="component" value="Unassembled WGS sequence"/>
</dbReference>
<dbReference type="GO" id="GO:0061630">
    <property type="term" value="F:ubiquitin protein ligase activity"/>
    <property type="evidence" value="ECO:0007669"/>
    <property type="project" value="UniProtKB-EC"/>
</dbReference>
<dbReference type="AlphaFoldDB" id="A0A835N1K1"/>
<proteinExistence type="predicted"/>
<reference evidence="4 5" key="1">
    <citation type="submission" date="2020-10" db="EMBL/GenBank/DDBJ databases">
        <title>Plant Genome Project.</title>
        <authorList>
            <person name="Zhang R.-G."/>
        </authorList>
    </citation>
    <scope>NUCLEOTIDE SEQUENCE [LARGE SCALE GENOMIC DNA]</scope>
    <source>
        <strain evidence="4">FAFU-HL-1</strain>
        <tissue evidence="4">Leaf</tissue>
    </source>
</reference>
<evidence type="ECO:0000313" key="5">
    <source>
        <dbReference type="Proteomes" id="UP000657918"/>
    </source>
</evidence>
<sequence>MGLTRLVPLVLSYNEAAAAGAFCYVDLEYQQTGMSRVKSDERVLWVLTHQVEQAIEKGTFSDDQTQTDRPCYDLRKIKDRPDLASVVLPELKPTKR</sequence>
<accession>A0A835N1K1</accession>
<organism evidence="4 5">
    <name type="scientific">Salix dunnii</name>
    <dbReference type="NCBI Taxonomy" id="1413687"/>
    <lineage>
        <taxon>Eukaryota</taxon>
        <taxon>Viridiplantae</taxon>
        <taxon>Streptophyta</taxon>
        <taxon>Embryophyta</taxon>
        <taxon>Tracheophyta</taxon>
        <taxon>Spermatophyta</taxon>
        <taxon>Magnoliopsida</taxon>
        <taxon>eudicotyledons</taxon>
        <taxon>Gunneridae</taxon>
        <taxon>Pentapetalae</taxon>
        <taxon>rosids</taxon>
        <taxon>fabids</taxon>
        <taxon>Malpighiales</taxon>
        <taxon>Salicaceae</taxon>
        <taxon>Saliceae</taxon>
        <taxon>Salix</taxon>
    </lineage>
</organism>
<dbReference type="PANTHER" id="PTHR45647:SF93">
    <property type="entry name" value="KINASE WITH ADENINE NUCLEOTIDE ALPHA HYDROLASES-LIKE DOMAIN-CONTAINING PROTEIN"/>
    <property type="match status" value="1"/>
</dbReference>
<evidence type="ECO:0000256" key="1">
    <source>
        <dbReference type="ARBA" id="ARBA00000900"/>
    </source>
</evidence>
<comment type="caution">
    <text evidence="4">The sequence shown here is derived from an EMBL/GenBank/DDBJ whole genome shotgun (WGS) entry which is preliminary data.</text>
</comment>
<dbReference type="InterPro" id="IPR051348">
    <property type="entry name" value="U-box_ubiquitin_ligases"/>
</dbReference>
<comment type="catalytic activity">
    <reaction evidence="1">
        <text>S-ubiquitinyl-[E2 ubiquitin-conjugating enzyme]-L-cysteine + [acceptor protein]-L-lysine = [E2 ubiquitin-conjugating enzyme]-L-cysteine + N(6)-ubiquitinyl-[acceptor protein]-L-lysine.</text>
        <dbReference type="EC" id="2.3.2.27"/>
    </reaction>
</comment>
<evidence type="ECO:0000313" key="4">
    <source>
        <dbReference type="EMBL" id="KAF9685130.1"/>
    </source>
</evidence>
<evidence type="ECO:0000256" key="3">
    <source>
        <dbReference type="ARBA" id="ARBA00022786"/>
    </source>
</evidence>
<name>A0A835N1K1_9ROSI</name>
<keyword evidence="5" id="KW-1185">Reference proteome</keyword>
<gene>
    <name evidence="4" type="ORF">SADUNF_Sadunf03G0022400</name>
</gene>
<dbReference type="EMBL" id="JADGMS010000003">
    <property type="protein sequence ID" value="KAF9685130.1"/>
    <property type="molecule type" value="Genomic_DNA"/>
</dbReference>
<dbReference type="PANTHER" id="PTHR45647">
    <property type="entry name" value="OS02G0152300 PROTEIN"/>
    <property type="match status" value="1"/>
</dbReference>
<evidence type="ECO:0000256" key="2">
    <source>
        <dbReference type="ARBA" id="ARBA00012483"/>
    </source>
</evidence>
<dbReference type="EC" id="2.3.2.27" evidence="2"/>